<dbReference type="PROSITE" id="PS50076">
    <property type="entry name" value="DNAJ_2"/>
    <property type="match status" value="1"/>
</dbReference>
<dbReference type="OrthoDB" id="10250354at2759"/>
<reference evidence="3" key="1">
    <citation type="submission" date="2020-07" db="EMBL/GenBank/DDBJ databases">
        <title>Ethylene signaling mediates host invasion by parasitic plants.</title>
        <authorList>
            <person name="Yoshida S."/>
        </authorList>
    </citation>
    <scope>NUCLEOTIDE SEQUENCE</scope>
    <source>
        <strain evidence="3">Okayama</strain>
    </source>
</reference>
<evidence type="ECO:0000256" key="1">
    <source>
        <dbReference type="SAM" id="MobiDB-lite"/>
    </source>
</evidence>
<dbReference type="Pfam" id="PF00226">
    <property type="entry name" value="DnaJ"/>
    <property type="match status" value="1"/>
</dbReference>
<dbReference type="CDD" id="cd12429">
    <property type="entry name" value="RRM_DNAJC17"/>
    <property type="match status" value="1"/>
</dbReference>
<dbReference type="Proteomes" id="UP000653305">
    <property type="component" value="Unassembled WGS sequence"/>
</dbReference>
<sequence length="302" mass="33680">MDTEVDHYAVLGLPSGEEGAGLSEQEINKAYRSRARELHPDKRRDDPNAHANFLNLQNSYQVLKDEKARKLFDDLLRIKREKLQRQGQHDSKRRRMMSDLEERERSAFAVDPIMKAREEEERIARQLKEEIARIIATHTKKMSSVSTPLKKDRGKNSTDSGGGGGGGIALDKDKVLKVSWEKIGEEDYTARRLMEIFEEFGVVEDVVIKSSKKKGSALVVMASKDDAENFGGWQVAATGNVLGNLSNPLLVLPLQPAASPVVFCAEKNEADDGPKLNNLVGAGYKAFEDTVLDKLRKKVESC</sequence>
<dbReference type="InterPro" id="IPR001623">
    <property type="entry name" value="DnaJ_domain"/>
</dbReference>
<organism evidence="3 4">
    <name type="scientific">Phtheirospermum japonicum</name>
    <dbReference type="NCBI Taxonomy" id="374723"/>
    <lineage>
        <taxon>Eukaryota</taxon>
        <taxon>Viridiplantae</taxon>
        <taxon>Streptophyta</taxon>
        <taxon>Embryophyta</taxon>
        <taxon>Tracheophyta</taxon>
        <taxon>Spermatophyta</taxon>
        <taxon>Magnoliopsida</taxon>
        <taxon>eudicotyledons</taxon>
        <taxon>Gunneridae</taxon>
        <taxon>Pentapetalae</taxon>
        <taxon>asterids</taxon>
        <taxon>lamiids</taxon>
        <taxon>Lamiales</taxon>
        <taxon>Orobanchaceae</taxon>
        <taxon>Orobanchaceae incertae sedis</taxon>
        <taxon>Phtheirospermum</taxon>
    </lineage>
</organism>
<dbReference type="AlphaFoldDB" id="A0A830D3U1"/>
<keyword evidence="4" id="KW-1185">Reference proteome</keyword>
<dbReference type="EMBL" id="BMAC01000713">
    <property type="protein sequence ID" value="GFQ01836.1"/>
    <property type="molecule type" value="Genomic_DNA"/>
</dbReference>
<feature type="region of interest" description="Disordered" evidence="1">
    <location>
        <begin position="142"/>
        <end position="166"/>
    </location>
</feature>
<dbReference type="SUPFAM" id="SSF46565">
    <property type="entry name" value="Chaperone J-domain"/>
    <property type="match status" value="1"/>
</dbReference>
<gene>
    <name evidence="3" type="ORF">PHJA_002327600</name>
</gene>
<dbReference type="InterPro" id="IPR036869">
    <property type="entry name" value="J_dom_sf"/>
</dbReference>
<dbReference type="InterPro" id="IPR034254">
    <property type="entry name" value="DNAJC17_RRM"/>
</dbReference>
<accession>A0A830D3U1</accession>
<name>A0A830D3U1_9LAMI</name>
<dbReference type="GO" id="GO:0003723">
    <property type="term" value="F:RNA binding"/>
    <property type="evidence" value="ECO:0007669"/>
    <property type="project" value="InterPro"/>
</dbReference>
<dbReference type="InterPro" id="IPR000504">
    <property type="entry name" value="RRM_dom"/>
</dbReference>
<dbReference type="PANTHER" id="PTHR45098:SF1">
    <property type="entry name" value="DNAJ DOMAIN CONTAINING PROTEIN, EXPRESSED"/>
    <property type="match status" value="1"/>
</dbReference>
<feature type="domain" description="J" evidence="2">
    <location>
        <begin position="6"/>
        <end position="76"/>
    </location>
</feature>
<feature type="region of interest" description="Disordered" evidence="1">
    <location>
        <begin position="83"/>
        <end position="103"/>
    </location>
</feature>
<dbReference type="InterPro" id="IPR035979">
    <property type="entry name" value="RBD_domain_sf"/>
</dbReference>
<evidence type="ECO:0000313" key="3">
    <source>
        <dbReference type="EMBL" id="GFQ01836.1"/>
    </source>
</evidence>
<dbReference type="Gene3D" id="1.10.287.110">
    <property type="entry name" value="DnaJ domain"/>
    <property type="match status" value="1"/>
</dbReference>
<proteinExistence type="predicted"/>
<dbReference type="SUPFAM" id="SSF54928">
    <property type="entry name" value="RNA-binding domain, RBD"/>
    <property type="match status" value="1"/>
</dbReference>
<dbReference type="PRINTS" id="PR00625">
    <property type="entry name" value="JDOMAIN"/>
</dbReference>
<dbReference type="InterPro" id="IPR012677">
    <property type="entry name" value="Nucleotide-bd_a/b_plait_sf"/>
</dbReference>
<comment type="caution">
    <text evidence="3">The sequence shown here is derived from an EMBL/GenBank/DDBJ whole genome shotgun (WGS) entry which is preliminary data.</text>
</comment>
<dbReference type="Pfam" id="PF00076">
    <property type="entry name" value="RRM_1"/>
    <property type="match status" value="1"/>
</dbReference>
<evidence type="ECO:0000313" key="4">
    <source>
        <dbReference type="Proteomes" id="UP000653305"/>
    </source>
</evidence>
<dbReference type="CDD" id="cd06257">
    <property type="entry name" value="DnaJ"/>
    <property type="match status" value="1"/>
</dbReference>
<protein>
    <submittedName>
        <fullName evidence="3">Dnaj homolog subfamily c member 17</fullName>
    </submittedName>
</protein>
<dbReference type="PANTHER" id="PTHR45098">
    <property type="entry name" value="DNAJ DOMAIN CONTAINING PROTEIN, EXPRESSED"/>
    <property type="match status" value="1"/>
</dbReference>
<evidence type="ECO:0000259" key="2">
    <source>
        <dbReference type="PROSITE" id="PS50076"/>
    </source>
</evidence>
<dbReference type="SMART" id="SM00271">
    <property type="entry name" value="DnaJ"/>
    <property type="match status" value="1"/>
</dbReference>
<dbReference type="Gene3D" id="3.30.70.330">
    <property type="match status" value="1"/>
</dbReference>